<dbReference type="EMBL" id="CP107716">
    <property type="protein sequence ID" value="UYQ71201.1"/>
    <property type="molecule type" value="Genomic_DNA"/>
</dbReference>
<feature type="transmembrane region" description="Helical" evidence="4">
    <location>
        <begin position="212"/>
        <end position="230"/>
    </location>
</feature>
<dbReference type="Proteomes" id="UP001163882">
    <property type="component" value="Chromosome"/>
</dbReference>
<feature type="transmembrane region" description="Helical" evidence="4">
    <location>
        <begin position="25"/>
        <end position="48"/>
    </location>
</feature>
<accession>A0ABY6IL47</accession>
<feature type="transmembrane region" description="Helical" evidence="4">
    <location>
        <begin position="530"/>
        <end position="553"/>
    </location>
</feature>
<evidence type="ECO:0000256" key="2">
    <source>
        <dbReference type="ARBA" id="ARBA00022676"/>
    </source>
</evidence>
<dbReference type="PANTHER" id="PTHR43630">
    <property type="entry name" value="POLY-BETA-1,6-N-ACETYL-D-GLUCOSAMINE SYNTHASE"/>
    <property type="match status" value="1"/>
</dbReference>
<feature type="transmembrane region" description="Helical" evidence="4">
    <location>
        <begin position="128"/>
        <end position="152"/>
    </location>
</feature>
<keyword evidence="4" id="KW-0812">Transmembrane</keyword>
<organism evidence="6 7">
    <name type="scientific">Pelagibacterium flavum</name>
    <dbReference type="NCBI Taxonomy" id="2984530"/>
    <lineage>
        <taxon>Bacteria</taxon>
        <taxon>Pseudomonadati</taxon>
        <taxon>Pseudomonadota</taxon>
        <taxon>Alphaproteobacteria</taxon>
        <taxon>Hyphomicrobiales</taxon>
        <taxon>Devosiaceae</taxon>
        <taxon>Pelagibacterium</taxon>
    </lineage>
</organism>
<feature type="transmembrane region" description="Helical" evidence="4">
    <location>
        <begin position="507"/>
        <end position="524"/>
    </location>
</feature>
<feature type="transmembrane region" description="Helical" evidence="4">
    <location>
        <begin position="68"/>
        <end position="92"/>
    </location>
</feature>
<feature type="transmembrane region" description="Helical" evidence="4">
    <location>
        <begin position="172"/>
        <end position="192"/>
    </location>
</feature>
<dbReference type="Pfam" id="PF00535">
    <property type="entry name" value="Glycos_transf_2"/>
    <property type="match status" value="1"/>
</dbReference>
<proteinExistence type="inferred from homology"/>
<feature type="transmembrane region" description="Helical" evidence="4">
    <location>
        <begin position="104"/>
        <end position="122"/>
    </location>
</feature>
<evidence type="ECO:0000256" key="3">
    <source>
        <dbReference type="ARBA" id="ARBA00022679"/>
    </source>
</evidence>
<gene>
    <name evidence="6" type="ORF">OF122_14255</name>
</gene>
<dbReference type="InterPro" id="IPR029044">
    <property type="entry name" value="Nucleotide-diphossugar_trans"/>
</dbReference>
<keyword evidence="4" id="KW-1133">Transmembrane helix</keyword>
<protein>
    <submittedName>
        <fullName evidence="6">Glycosyltransferase family 2 protein</fullName>
    </submittedName>
</protein>
<keyword evidence="4" id="KW-0472">Membrane</keyword>
<dbReference type="PANTHER" id="PTHR43630:SF1">
    <property type="entry name" value="POLY-BETA-1,6-N-ACETYL-D-GLUCOSAMINE SYNTHASE"/>
    <property type="match status" value="1"/>
</dbReference>
<dbReference type="Gene3D" id="3.90.550.10">
    <property type="entry name" value="Spore Coat Polysaccharide Biosynthesis Protein SpsA, Chain A"/>
    <property type="match status" value="1"/>
</dbReference>
<reference evidence="6" key="1">
    <citation type="submission" date="2022-10" db="EMBL/GenBank/DDBJ databases">
        <title>YIM 151497 complete genome.</title>
        <authorList>
            <person name="Chen X."/>
        </authorList>
    </citation>
    <scope>NUCLEOTIDE SEQUENCE</scope>
    <source>
        <strain evidence="6">YIM 151497</strain>
    </source>
</reference>
<keyword evidence="2" id="KW-0328">Glycosyltransferase</keyword>
<evidence type="ECO:0000256" key="1">
    <source>
        <dbReference type="ARBA" id="ARBA00006739"/>
    </source>
</evidence>
<evidence type="ECO:0000259" key="5">
    <source>
        <dbReference type="Pfam" id="PF00535"/>
    </source>
</evidence>
<sequence length="612" mass="66466">MLQRAPKDHDYWSVDSAPAKLTRPLSVWAAPSLLLIFTAVAAALLAVVNAEPLAAMFPNGDVVFSPYLGVHSIPLRIFIVSFFVAFSAVVGAGAPQRLRFFLEVTLYYVVVCAAFDLINIMAYRLTGFVYSIHVVEILSGLFGFYVFSIRLLDQGTMPRRAAFAPFSPRFKAIAFVLIVLAVGAGIAVSLWIDTLDLPLVGDLRSVALLGGTGPGVFLFLPVLFFLLYVLGTIRALLRRKPGYCPPVTVIIPAHNEAHILPRTLAALERASAQYGGEVHVLVLDNCSTDGTAHTAARAFAEMPHLRGQVVDVPIPGKSNALNSGIARTTTEIVIRIDADTQVSPASVRRAVRHFWRGDVGVVGGLPIAPGTGKFDRARNLETLLKHGYYQVAYGAVDAIVGVPGMLAIYRTQAVRDAGGFTGGMNGEDTDMSLRIGEMGFRVVGDPTVTYVSEVPASWKHLREQRMRWFRSVYHVSSRNRDYLDGWMPSVRGKIILPFMLLNSGRRAMTVPLVIFGVLYYFARFNPQSPLTIQAVIAVVLGAPALMAAFAALANGRIGALVGLPEYIAFRLVRSYLTLESVLSIAFGQTAPREAPLMLPPPAVTQDKMQPTS</sequence>
<evidence type="ECO:0000256" key="4">
    <source>
        <dbReference type="SAM" id="Phobius"/>
    </source>
</evidence>
<name>A0ABY6IL47_9HYPH</name>
<evidence type="ECO:0000313" key="6">
    <source>
        <dbReference type="EMBL" id="UYQ71201.1"/>
    </source>
</evidence>
<keyword evidence="7" id="KW-1185">Reference proteome</keyword>
<dbReference type="RefSeq" id="WP_264224856.1">
    <property type="nucleotide sequence ID" value="NZ_CP107716.1"/>
</dbReference>
<dbReference type="InterPro" id="IPR001173">
    <property type="entry name" value="Glyco_trans_2-like"/>
</dbReference>
<dbReference type="SUPFAM" id="SSF53448">
    <property type="entry name" value="Nucleotide-diphospho-sugar transferases"/>
    <property type="match status" value="1"/>
</dbReference>
<dbReference type="CDD" id="cd06423">
    <property type="entry name" value="CESA_like"/>
    <property type="match status" value="1"/>
</dbReference>
<feature type="domain" description="Glycosyltransferase 2-like" evidence="5">
    <location>
        <begin position="248"/>
        <end position="414"/>
    </location>
</feature>
<comment type="similarity">
    <text evidence="1">Belongs to the glycosyltransferase 2 family.</text>
</comment>
<evidence type="ECO:0000313" key="7">
    <source>
        <dbReference type="Proteomes" id="UP001163882"/>
    </source>
</evidence>
<keyword evidence="3" id="KW-0808">Transferase</keyword>